<dbReference type="EnsemblBacteria" id="ABD40142">
    <property type="protein sequence ID" value="ABD40142"/>
    <property type="gene ID" value="Mhun_0375"/>
</dbReference>
<proteinExistence type="predicted"/>
<dbReference type="GeneID" id="3923639"/>
<dbReference type="Proteomes" id="UP000001941">
    <property type="component" value="Chromosome"/>
</dbReference>
<dbReference type="InParanoid" id="Q2FLV1"/>
<reference evidence="2" key="1">
    <citation type="journal article" date="2016" name="Stand. Genomic Sci.">
        <title>Complete genome sequence of Methanospirillum hungatei type strain JF1.</title>
        <authorList>
            <person name="Gunsalus R.P."/>
            <person name="Cook L.E."/>
            <person name="Crable B."/>
            <person name="Rohlin L."/>
            <person name="McDonald E."/>
            <person name="Mouttaki H."/>
            <person name="Sieber J.R."/>
            <person name="Poweleit N."/>
            <person name="Zhou H."/>
            <person name="Lapidus A.L."/>
            <person name="Daligault H.E."/>
            <person name="Land M."/>
            <person name="Gilna P."/>
            <person name="Ivanova N."/>
            <person name="Kyrpides N."/>
            <person name="Culley D.E."/>
            <person name="McInerney M.J."/>
        </authorList>
    </citation>
    <scope>NUCLEOTIDE SEQUENCE [LARGE SCALE GENOMIC DNA]</scope>
    <source>
        <strain evidence="2">ATCC 27890 / DSM 864 / NBRC 100397 / JF-1</strain>
    </source>
</reference>
<evidence type="ECO:0000313" key="2">
    <source>
        <dbReference type="Proteomes" id="UP000001941"/>
    </source>
</evidence>
<organism evidence="1 2">
    <name type="scientific">Methanospirillum hungatei JF-1 (strain ATCC 27890 / DSM 864 / NBRC 100397 / JF-1)</name>
    <dbReference type="NCBI Taxonomy" id="323259"/>
    <lineage>
        <taxon>Archaea</taxon>
        <taxon>Methanobacteriati</taxon>
        <taxon>Methanobacteriota</taxon>
        <taxon>Stenosarchaea group</taxon>
        <taxon>Methanomicrobia</taxon>
        <taxon>Methanomicrobiales</taxon>
        <taxon>Methanospirillaceae</taxon>
        <taxon>Methanospirillum</taxon>
    </lineage>
</organism>
<sequence length="66" mass="7444">MATNLAVDDNLISEALVIGGCNTKKAAVTEALIEYIQRRKQIQITSLFGTIDYDSDYDYKKNRSRT</sequence>
<evidence type="ECO:0000313" key="1">
    <source>
        <dbReference type="EMBL" id="ABD40142.1"/>
    </source>
</evidence>
<dbReference type="Pfam" id="PF09957">
    <property type="entry name" value="VapB_antitoxin"/>
    <property type="match status" value="1"/>
</dbReference>
<gene>
    <name evidence="1" type="ordered locus">Mhun_0375</name>
</gene>
<dbReference type="EMBL" id="CP000254">
    <property type="protein sequence ID" value="ABD40142.1"/>
    <property type="molecule type" value="Genomic_DNA"/>
</dbReference>
<dbReference type="AlphaFoldDB" id="Q2FLV1"/>
<name>Q2FLV1_METHJ</name>
<dbReference type="OrthoDB" id="376556at2157"/>
<dbReference type="RefSeq" id="WP_011447436.1">
    <property type="nucleotide sequence ID" value="NC_007796.1"/>
</dbReference>
<dbReference type="HOGENOM" id="CLU_179376_0_0_2"/>
<dbReference type="InterPro" id="IPR019239">
    <property type="entry name" value="VapB_antitoxin"/>
</dbReference>
<dbReference type="KEGG" id="mhu:Mhun_0375"/>
<keyword evidence="2" id="KW-1185">Reference proteome</keyword>
<accession>Q2FLV1</accession>
<protein>
    <submittedName>
        <fullName evidence="1">Uncharacterized protein</fullName>
    </submittedName>
</protein>